<dbReference type="OrthoDB" id="540873at2759"/>
<dbReference type="SUPFAM" id="SSF56053">
    <property type="entry name" value="Ribosomal protein L6"/>
    <property type="match status" value="2"/>
</dbReference>
<reference evidence="10 11" key="1">
    <citation type="submission" date="2015-10" db="EMBL/GenBank/DDBJ databases">
        <title>Draft genomes sequences of Candida glabrata isolates 1A, 1B, 2A, 2B, 3A and 3B.</title>
        <authorList>
            <person name="Haavelsrud O.E."/>
            <person name="Gaustad P."/>
        </authorList>
    </citation>
    <scope>NUCLEOTIDE SEQUENCE [LARGE SCALE GENOMIC DNA]</scope>
    <source>
        <strain evidence="10">910700640</strain>
    </source>
</reference>
<dbReference type="VEuPathDB" id="FungiDB:GVI51_I01595"/>
<dbReference type="InterPro" id="IPR036789">
    <property type="entry name" value="Ribosomal_uL6-like_a/b-dom_sf"/>
</dbReference>
<evidence type="ECO:0000256" key="7">
    <source>
        <dbReference type="ARBA" id="ARBA00069416"/>
    </source>
</evidence>
<dbReference type="EMBL" id="LLZZ01000112">
    <property type="protein sequence ID" value="KTB05834.1"/>
    <property type="molecule type" value="Genomic_DNA"/>
</dbReference>
<dbReference type="InterPro" id="IPR020040">
    <property type="entry name" value="Ribosomal_uL6_a/b-dom"/>
</dbReference>
<comment type="similarity">
    <text evidence="1 8">Belongs to the universal ribosomal protein uL6 family.</text>
</comment>
<keyword evidence="3" id="KW-0694">RNA-binding</keyword>
<evidence type="ECO:0000256" key="1">
    <source>
        <dbReference type="ARBA" id="ARBA00009356"/>
    </source>
</evidence>
<dbReference type="VEuPathDB" id="FungiDB:B1J91_I01804g"/>
<dbReference type="PhylomeDB" id="A0A0W0D1Q6"/>
<dbReference type="GO" id="GO:0019843">
    <property type="term" value="F:rRNA binding"/>
    <property type="evidence" value="ECO:0007669"/>
    <property type="project" value="UniProtKB-KW"/>
</dbReference>
<evidence type="ECO:0000256" key="6">
    <source>
        <dbReference type="ARBA" id="ARBA00037226"/>
    </source>
</evidence>
<dbReference type="Gene3D" id="3.90.930.12">
    <property type="entry name" value="Ribosomal protein L6, alpha-beta domain"/>
    <property type="match status" value="2"/>
</dbReference>
<evidence type="ECO:0000256" key="8">
    <source>
        <dbReference type="RuleBase" id="RU003869"/>
    </source>
</evidence>
<dbReference type="PANTHER" id="PTHR11655:SF14">
    <property type="entry name" value="LARGE RIBOSOMAL SUBUNIT PROTEIN UL6M"/>
    <property type="match status" value="1"/>
</dbReference>
<dbReference type="InterPro" id="IPR000702">
    <property type="entry name" value="Ribosomal_uL6-like"/>
</dbReference>
<evidence type="ECO:0000256" key="5">
    <source>
        <dbReference type="ARBA" id="ARBA00023274"/>
    </source>
</evidence>
<dbReference type="Pfam" id="PF00347">
    <property type="entry name" value="Ribosomal_L6"/>
    <property type="match status" value="2"/>
</dbReference>
<evidence type="ECO:0000256" key="3">
    <source>
        <dbReference type="ARBA" id="ARBA00022884"/>
    </source>
</evidence>
<feature type="domain" description="Large ribosomal subunit protein uL6 alpha-beta" evidence="9">
    <location>
        <begin position="132"/>
        <end position="201"/>
    </location>
</feature>
<protein>
    <recommendedName>
        <fullName evidence="7">Large ribosomal subunit protein uL6m</fullName>
    </recommendedName>
</protein>
<dbReference type="GO" id="GO:0005762">
    <property type="term" value="C:mitochondrial large ribosomal subunit"/>
    <property type="evidence" value="ECO:0007669"/>
    <property type="project" value="EnsemblFungi"/>
</dbReference>
<evidence type="ECO:0000256" key="4">
    <source>
        <dbReference type="ARBA" id="ARBA00022980"/>
    </source>
</evidence>
<comment type="function">
    <text evidence="6">Component of the mitochondrial ribosome (mitoribosome), a dedicated translation machinery responsible for the synthesis of mitochondrial genome-encoded proteins, including at least some of the essential transmembrane subunits of the mitochondrial respiratory chain. The mitoribosomes are attached to the mitochondrial inner membrane and translation products are cotranslationally integrated into the membrane.</text>
</comment>
<dbReference type="PANTHER" id="PTHR11655">
    <property type="entry name" value="60S/50S RIBOSOMAL PROTEIN L6/L9"/>
    <property type="match status" value="1"/>
</dbReference>
<dbReference type="FunFam" id="3.90.930.12:FF:000006">
    <property type="entry name" value="50S ribosomal protein L6"/>
    <property type="match status" value="1"/>
</dbReference>
<evidence type="ECO:0000259" key="9">
    <source>
        <dbReference type="Pfam" id="PF00347"/>
    </source>
</evidence>
<dbReference type="GO" id="GO:0003735">
    <property type="term" value="F:structural constituent of ribosome"/>
    <property type="evidence" value="ECO:0007669"/>
    <property type="project" value="EnsemblFungi"/>
</dbReference>
<sequence>MIRTIFGRRAFSVSRAVQSHVGSMPIYVAPEVNVSIGPMSVAKTIRKGRGLLSLAQVISVEGPKGTLKLEVPDFISMEKDKDSGKVTISVKDNESKLQKSMWGTVRSLVNNHIVGVTEGHMAILKFVGTGYGARLENDGKFVNIKVGASIKQGLDVPEGITVKSPSLTSLIIEGSDKQQVLLFAAKLRDFHPPEPYKGKGIYVNGETIKLKAKKIK</sequence>
<name>A0A0W0D1Q6_CANGB</name>
<dbReference type="AlphaFoldDB" id="A0A0W0D1Q6"/>
<dbReference type="InterPro" id="IPR019906">
    <property type="entry name" value="Ribosomal_uL6_bac-type"/>
</dbReference>
<dbReference type="VEuPathDB" id="FungiDB:CAGL0I01804g"/>
<dbReference type="VEuPathDB" id="FungiDB:GW608_L01595"/>
<comment type="caution">
    <text evidence="10">The sequence shown here is derived from an EMBL/GenBank/DDBJ whole genome shotgun (WGS) entry which is preliminary data.</text>
</comment>
<dbReference type="OMA" id="RERHGLC"/>
<proteinExistence type="inferred from homology"/>
<organism evidence="10 11">
    <name type="scientific">Candida glabrata</name>
    <name type="common">Yeast</name>
    <name type="synonym">Torulopsis glabrata</name>
    <dbReference type="NCBI Taxonomy" id="5478"/>
    <lineage>
        <taxon>Eukaryota</taxon>
        <taxon>Fungi</taxon>
        <taxon>Dikarya</taxon>
        <taxon>Ascomycota</taxon>
        <taxon>Saccharomycotina</taxon>
        <taxon>Saccharomycetes</taxon>
        <taxon>Saccharomycetales</taxon>
        <taxon>Saccharomycetaceae</taxon>
        <taxon>Nakaseomyces</taxon>
    </lineage>
</organism>
<keyword evidence="2" id="KW-0699">rRNA-binding</keyword>
<evidence type="ECO:0000256" key="2">
    <source>
        <dbReference type="ARBA" id="ARBA00022730"/>
    </source>
</evidence>
<dbReference type="Proteomes" id="UP000054886">
    <property type="component" value="Unassembled WGS sequence"/>
</dbReference>
<accession>A0A0W0D1Q6</accession>
<dbReference type="GO" id="GO:0006412">
    <property type="term" value="P:translation"/>
    <property type="evidence" value="ECO:0007669"/>
    <property type="project" value="InterPro"/>
</dbReference>
<evidence type="ECO:0000313" key="10">
    <source>
        <dbReference type="EMBL" id="KTB05834.1"/>
    </source>
</evidence>
<dbReference type="PRINTS" id="PR00059">
    <property type="entry name" value="RIBOSOMALL6"/>
</dbReference>
<dbReference type="InterPro" id="IPR002358">
    <property type="entry name" value="Ribosomal_uL6_CS"/>
</dbReference>
<feature type="domain" description="Large ribosomal subunit protein uL6 alpha-beta" evidence="9">
    <location>
        <begin position="56"/>
        <end position="119"/>
    </location>
</feature>
<evidence type="ECO:0000313" key="11">
    <source>
        <dbReference type="Proteomes" id="UP000054886"/>
    </source>
</evidence>
<dbReference type="PROSITE" id="PS00525">
    <property type="entry name" value="RIBOSOMAL_L6_1"/>
    <property type="match status" value="1"/>
</dbReference>
<keyword evidence="5 8" id="KW-0687">Ribonucleoprotein</keyword>
<keyword evidence="4 8" id="KW-0689">Ribosomal protein</keyword>
<dbReference type="VEuPathDB" id="FungiDB:GWK60_L01595"/>
<gene>
    <name evidence="10" type="ORF">AO440_002414</name>
</gene>